<name>F0R433_PHOSB</name>
<evidence type="ECO:0000256" key="1">
    <source>
        <dbReference type="ARBA" id="ARBA00000448"/>
    </source>
</evidence>
<comment type="similarity">
    <text evidence="2">Belongs to the glycosyl hydrolase 3 family.</text>
</comment>
<dbReference type="Gene3D" id="3.20.20.300">
    <property type="entry name" value="Glycoside hydrolase, family 3, N-terminal domain"/>
    <property type="match status" value="1"/>
</dbReference>
<dbReference type="EMBL" id="CP002530">
    <property type="protein sequence ID" value="ADY36649.1"/>
    <property type="molecule type" value="Genomic_DNA"/>
</dbReference>
<comment type="catalytic activity">
    <reaction evidence="1">
        <text>Hydrolysis of terminal, non-reducing beta-D-glucosyl residues with release of beta-D-glucose.</text>
        <dbReference type="EC" id="3.2.1.21"/>
    </reaction>
</comment>
<reference evidence="9 10" key="1">
    <citation type="journal article" date="2011" name="Stand. Genomic Sci.">
        <title>Complete genome sequence of Bacteroides salanitronis type strain (BL78).</title>
        <authorList>
            <person name="Gronow S."/>
            <person name="Held B."/>
            <person name="Lucas S."/>
            <person name="Lapidus A."/>
            <person name="Del Rio T.G."/>
            <person name="Nolan M."/>
            <person name="Tice H."/>
            <person name="Deshpande S."/>
            <person name="Cheng J.F."/>
            <person name="Pitluck S."/>
            <person name="Liolios K."/>
            <person name="Pagani I."/>
            <person name="Ivanova N."/>
            <person name="Mavromatis K."/>
            <person name="Pati A."/>
            <person name="Tapia R."/>
            <person name="Han C."/>
            <person name="Goodwin L."/>
            <person name="Chen A."/>
            <person name="Palaniappan K."/>
            <person name="Land M."/>
            <person name="Hauser L."/>
            <person name="Chang Y.J."/>
            <person name="Jeffries C.D."/>
            <person name="Brambilla E.M."/>
            <person name="Rohde M."/>
            <person name="Goker M."/>
            <person name="Detter J.C."/>
            <person name="Woyke T."/>
            <person name="Bristow J."/>
            <person name="Markowitz V."/>
            <person name="Hugenholtz P."/>
            <person name="Kyrpides N.C."/>
            <person name="Klenk H.P."/>
            <person name="Eisen J.A."/>
        </authorList>
    </citation>
    <scope>NUCLEOTIDE SEQUENCE [LARGE SCALE GENOMIC DNA]</scope>
    <source>
        <strain evidence="9 10">DSM 18170</strain>
    </source>
</reference>
<sequence length="833" mass="92706">MNTIYQMKKFILTCMAAGTVLSAAAQTVAPAIPRDEKIEQRVEEILKGMTLDEKIGQMCELTIDVIQKRINPFEGIDMKNPDVKALEKVLKKYGIEKEFDLSGGIPSQDVMIQIYMRIQGIESQKGWQMDEAKLDSVVSKYKVGSILNVPNSIAQTPEKWQEIIKRIQEKSMEVIGIPDIYGVDQIHGTTYTLGGTLFPQGVNMGATFNRELTRTGAAISAYETRAGSIPWTYAPVVDLGRDPRWPRMWENYGEDAYLNAEMGREAVLGFQGEDPNHVGSYNVAACMKHYMGYGVPVSGKDRTPSSITEQDMREKHFAPYVEMVKAGALSLMVNSAMNNGLPFHANRELLTGWLKEDLNWDGMIVTDWADIVNLYNRDHIAGSKKEAIKLAINAGIDMSMDPYNWDFCPLLKELVEEGEVPMSRIDDAVRRILRLKLRLGLFEKPYNDFKDYPKFGSKEFADKALQAAIESIVLLKNTDNILPLASGKKILVTGPNANSMRSLNGGWSYSWQGDKADECAQQYNTILESLTAKYGAGNIVYEAGVTYKKGGLWWEENAPEIEKAVAAAQNVDVIVACIGENSYCETPGNLTNLFLSENQQNLVKELAKTGKPIILVLNEGRPRILADIEPLAKAVIHTMLPGNYGGDALAQLMSGEANFSGKMPYTYPKEINSLVTYDYKPCEHIGKPMEGAYNYDAQVAVQWAFGYGLSYTSYQYSNLKADKTNFTADDVLTFTVDVTNTGKVAGKESVLLFSSDLVASLTPDNRRLRAFEKVELQPGETKTVTLKLKGSDLAFVDYDGKWILEKGDFRIQVGDQTMNVSCATTKKWNTPNK</sequence>
<evidence type="ECO:0000313" key="10">
    <source>
        <dbReference type="Proteomes" id="UP000007486"/>
    </source>
</evidence>
<protein>
    <recommendedName>
        <fullName evidence="3">beta-glucosidase</fullName>
        <ecNumber evidence="3">3.2.1.21</ecNumber>
    </recommendedName>
</protein>
<evidence type="ECO:0000256" key="6">
    <source>
        <dbReference type="ARBA" id="ARBA00023295"/>
    </source>
</evidence>
<evidence type="ECO:0000259" key="8">
    <source>
        <dbReference type="SMART" id="SM01217"/>
    </source>
</evidence>
<dbReference type="KEGG" id="bsa:Bacsa_2094"/>
<dbReference type="SUPFAM" id="SSF51445">
    <property type="entry name" value="(Trans)glycosidases"/>
    <property type="match status" value="1"/>
</dbReference>
<evidence type="ECO:0000256" key="4">
    <source>
        <dbReference type="ARBA" id="ARBA00022729"/>
    </source>
</evidence>
<dbReference type="InterPro" id="IPR002772">
    <property type="entry name" value="Glyco_hydro_3_C"/>
</dbReference>
<dbReference type="STRING" id="667015.Bacsa_2094"/>
<dbReference type="Gene3D" id="3.40.50.1700">
    <property type="entry name" value="Glycoside hydrolase family 3 C-terminal domain"/>
    <property type="match status" value="1"/>
</dbReference>
<dbReference type="GO" id="GO:0008422">
    <property type="term" value="F:beta-glucosidase activity"/>
    <property type="evidence" value="ECO:0007669"/>
    <property type="project" value="UniProtKB-EC"/>
</dbReference>
<dbReference type="InterPro" id="IPR026891">
    <property type="entry name" value="Fn3-like"/>
</dbReference>
<dbReference type="Proteomes" id="UP000007486">
    <property type="component" value="Chromosome"/>
</dbReference>
<accession>F0R433</accession>
<dbReference type="Pfam" id="PF14310">
    <property type="entry name" value="Fn3-like"/>
    <property type="match status" value="1"/>
</dbReference>
<dbReference type="SUPFAM" id="SSF52279">
    <property type="entry name" value="Beta-D-glucan exohydrolase, C-terminal domain"/>
    <property type="match status" value="1"/>
</dbReference>
<evidence type="ECO:0000256" key="2">
    <source>
        <dbReference type="ARBA" id="ARBA00005336"/>
    </source>
</evidence>
<dbReference type="InterPro" id="IPR017853">
    <property type="entry name" value="GH"/>
</dbReference>
<keyword evidence="5 9" id="KW-0378">Hydrolase</keyword>
<dbReference type="PRINTS" id="PR00133">
    <property type="entry name" value="GLHYDRLASE3"/>
</dbReference>
<dbReference type="PANTHER" id="PTHR30620:SF16">
    <property type="entry name" value="LYSOSOMAL BETA GLUCOSIDASE"/>
    <property type="match status" value="1"/>
</dbReference>
<dbReference type="FunFam" id="3.20.20.300:FF:000007">
    <property type="entry name" value="Lysosomal beta glucosidase"/>
    <property type="match status" value="1"/>
</dbReference>
<dbReference type="AlphaFoldDB" id="F0R433"/>
<dbReference type="InterPro" id="IPR051915">
    <property type="entry name" value="Cellulose_Degrad_GH3"/>
</dbReference>
<dbReference type="InterPro" id="IPR036881">
    <property type="entry name" value="Glyco_hydro_3_C_sf"/>
</dbReference>
<dbReference type="InterPro" id="IPR001764">
    <property type="entry name" value="Glyco_hydro_3_N"/>
</dbReference>
<keyword evidence="10" id="KW-1185">Reference proteome</keyword>
<dbReference type="InterPro" id="IPR013783">
    <property type="entry name" value="Ig-like_fold"/>
</dbReference>
<dbReference type="eggNOG" id="COG1472">
    <property type="taxonomic scope" value="Bacteria"/>
</dbReference>
<dbReference type="Pfam" id="PF01915">
    <property type="entry name" value="Glyco_hydro_3_C"/>
    <property type="match status" value="1"/>
</dbReference>
<evidence type="ECO:0000313" key="9">
    <source>
        <dbReference type="EMBL" id="ADY36649.1"/>
    </source>
</evidence>
<evidence type="ECO:0000256" key="3">
    <source>
        <dbReference type="ARBA" id="ARBA00012744"/>
    </source>
</evidence>
<feature type="chain" id="PRO_5003259091" description="beta-glucosidase" evidence="7">
    <location>
        <begin position="26"/>
        <end position="833"/>
    </location>
</feature>
<dbReference type="FunFam" id="2.60.40.10:FF:000495">
    <property type="entry name" value="Periplasmic beta-glucosidase"/>
    <property type="match status" value="1"/>
</dbReference>
<dbReference type="Pfam" id="PF00933">
    <property type="entry name" value="Glyco_hydro_3"/>
    <property type="match status" value="1"/>
</dbReference>
<evidence type="ECO:0000256" key="5">
    <source>
        <dbReference type="ARBA" id="ARBA00022801"/>
    </source>
</evidence>
<feature type="domain" description="Fibronectin type III-like" evidence="8">
    <location>
        <begin position="748"/>
        <end position="817"/>
    </location>
</feature>
<keyword evidence="6 9" id="KW-0326">Glycosidase</keyword>
<dbReference type="InterPro" id="IPR036962">
    <property type="entry name" value="Glyco_hydro_3_N_sf"/>
</dbReference>
<proteinExistence type="inferred from homology"/>
<dbReference type="SMART" id="SM01217">
    <property type="entry name" value="Fn3_like"/>
    <property type="match status" value="1"/>
</dbReference>
<dbReference type="PANTHER" id="PTHR30620">
    <property type="entry name" value="PERIPLASMIC BETA-GLUCOSIDASE-RELATED"/>
    <property type="match status" value="1"/>
</dbReference>
<evidence type="ECO:0000256" key="7">
    <source>
        <dbReference type="SAM" id="SignalP"/>
    </source>
</evidence>
<dbReference type="GO" id="GO:0009251">
    <property type="term" value="P:glucan catabolic process"/>
    <property type="evidence" value="ECO:0007669"/>
    <property type="project" value="TreeGrafter"/>
</dbReference>
<dbReference type="HOGENOM" id="CLU_004542_5_1_10"/>
<organism evidence="9 10">
    <name type="scientific">Phocaeicola salanitronis (strain DSM 18170 / JCM 13657 / CCUG 60908 / BL78)</name>
    <name type="common">Bacteroides salanitronis</name>
    <dbReference type="NCBI Taxonomy" id="667015"/>
    <lineage>
        <taxon>Bacteria</taxon>
        <taxon>Pseudomonadati</taxon>
        <taxon>Bacteroidota</taxon>
        <taxon>Bacteroidia</taxon>
        <taxon>Bacteroidales</taxon>
        <taxon>Bacteroidaceae</taxon>
        <taxon>Phocaeicola</taxon>
    </lineage>
</organism>
<dbReference type="Gene3D" id="2.60.40.10">
    <property type="entry name" value="Immunoglobulins"/>
    <property type="match status" value="1"/>
</dbReference>
<dbReference type="EC" id="3.2.1.21" evidence="3"/>
<gene>
    <name evidence="9" type="ordered locus">Bacsa_2094</name>
</gene>
<keyword evidence="4 7" id="KW-0732">Signal</keyword>
<feature type="signal peptide" evidence="7">
    <location>
        <begin position="1"/>
        <end position="25"/>
    </location>
</feature>